<gene>
    <name evidence="1" type="ORF">GL267_12490</name>
</gene>
<protein>
    <submittedName>
        <fullName evidence="1">Uncharacterized protein</fullName>
    </submittedName>
</protein>
<reference evidence="1" key="1">
    <citation type="submission" date="2019-11" db="EMBL/GenBank/DDBJ databases">
        <title>Acidithiobacillus ferrianus sp. nov.: a facultatively anaerobic and extremely acidophilic chemolithoautotroph.</title>
        <authorList>
            <person name="Norris P.R."/>
            <person name="Falagan C."/>
            <person name="Moya-Beltran A."/>
            <person name="Castro M."/>
            <person name="Quatrini R."/>
            <person name="Johnson D.B."/>
        </authorList>
    </citation>
    <scope>NUCLEOTIDE SEQUENCE [LARGE SCALE GENOMIC DNA]</scope>
    <source>
        <strain evidence="1">MG</strain>
    </source>
</reference>
<name>A0A845UDJ2_9PROT</name>
<dbReference type="RefSeq" id="WP_163098614.1">
    <property type="nucleotide sequence ID" value="NZ_CP127523.1"/>
</dbReference>
<dbReference type="EMBL" id="WNJL01000037">
    <property type="protein sequence ID" value="NDU43415.1"/>
    <property type="molecule type" value="Genomic_DNA"/>
</dbReference>
<organism evidence="1">
    <name type="scientific">Acidithiobacillus ferrianus</name>
    <dbReference type="NCBI Taxonomy" id="2678518"/>
    <lineage>
        <taxon>Bacteria</taxon>
        <taxon>Pseudomonadati</taxon>
        <taxon>Pseudomonadota</taxon>
        <taxon>Acidithiobacillia</taxon>
        <taxon>Acidithiobacillales</taxon>
        <taxon>Acidithiobacillaceae</taxon>
        <taxon>Acidithiobacillus</taxon>
    </lineage>
</organism>
<dbReference type="AlphaFoldDB" id="A0A845UDJ2"/>
<accession>A0A845UDJ2</accession>
<proteinExistence type="predicted"/>
<sequence length="124" mass="13799">MKAAQTKESRQERFIISGALHGVTESALEGLRAFEAMGGHLELIPEKQLVLIQYDGRCDAAAEAKMIEILQQAGAHCESHGVICHGKDHCEPLNLHVGPLAKDHPHRLASVTKHLRRWLRLRQS</sequence>
<comment type="caution">
    <text evidence="1">The sequence shown here is derived from an EMBL/GenBank/DDBJ whole genome shotgun (WGS) entry which is preliminary data.</text>
</comment>
<evidence type="ECO:0000313" key="1">
    <source>
        <dbReference type="EMBL" id="NDU43415.1"/>
    </source>
</evidence>